<name>A0A7Y6TVK7_9BURK</name>
<keyword evidence="2" id="KW-1133">Transmembrane helix</keyword>
<keyword evidence="4" id="KW-1185">Reference proteome</keyword>
<feature type="transmembrane region" description="Helical" evidence="2">
    <location>
        <begin position="32"/>
        <end position="48"/>
    </location>
</feature>
<evidence type="ECO:0000313" key="3">
    <source>
        <dbReference type="EMBL" id="NUZ05118.1"/>
    </source>
</evidence>
<comment type="caution">
    <text evidence="3">The sequence shown here is derived from an EMBL/GenBank/DDBJ whole genome shotgun (WGS) entry which is preliminary data.</text>
</comment>
<proteinExistence type="predicted"/>
<dbReference type="EMBL" id="JABWMJ010000002">
    <property type="protein sequence ID" value="NUZ05118.1"/>
    <property type="molecule type" value="Genomic_DNA"/>
</dbReference>
<evidence type="ECO:0000256" key="1">
    <source>
        <dbReference type="SAM" id="MobiDB-lite"/>
    </source>
</evidence>
<evidence type="ECO:0000256" key="2">
    <source>
        <dbReference type="SAM" id="Phobius"/>
    </source>
</evidence>
<organism evidence="3 4">
    <name type="scientific">Piscinibacter koreensis</name>
    <dbReference type="NCBI Taxonomy" id="2742824"/>
    <lineage>
        <taxon>Bacteria</taxon>
        <taxon>Pseudomonadati</taxon>
        <taxon>Pseudomonadota</taxon>
        <taxon>Betaproteobacteria</taxon>
        <taxon>Burkholderiales</taxon>
        <taxon>Sphaerotilaceae</taxon>
        <taxon>Piscinibacter</taxon>
    </lineage>
</organism>
<dbReference type="NCBIfam" id="TIGR04438">
    <property type="entry name" value="small_Trp_rich"/>
    <property type="match status" value="1"/>
</dbReference>
<keyword evidence="2" id="KW-0812">Transmembrane</keyword>
<accession>A0A7Y6TVK7</accession>
<dbReference type="InterPro" id="IPR031044">
    <property type="entry name" value="Small_Trp_rich"/>
</dbReference>
<feature type="region of interest" description="Disordered" evidence="1">
    <location>
        <begin position="57"/>
        <end position="93"/>
    </location>
</feature>
<feature type="compositionally biased region" description="Basic and acidic residues" evidence="1">
    <location>
        <begin position="57"/>
        <end position="67"/>
    </location>
</feature>
<gene>
    <name evidence="3" type="ORF">HQN59_05010</name>
</gene>
<evidence type="ECO:0000313" key="4">
    <source>
        <dbReference type="Proteomes" id="UP000529637"/>
    </source>
</evidence>
<dbReference type="AlphaFoldDB" id="A0A7Y6TVK7"/>
<dbReference type="Proteomes" id="UP000529637">
    <property type="component" value="Unassembled WGS sequence"/>
</dbReference>
<keyword evidence="2" id="KW-0472">Membrane</keyword>
<dbReference type="RefSeq" id="WP_176066722.1">
    <property type="nucleotide sequence ID" value="NZ_JABWMJ010000002.1"/>
</dbReference>
<protein>
    <submittedName>
        <fullName evidence="3">TIGR04438 family Trp-rich protein</fullName>
    </submittedName>
</protein>
<sequence length="93" mass="10693">MLFVAVGVLLIVLNLAGVGPFGAWTWNLTGDLWKFCVPFALAVLWWWFSDASGLNKRREMKRDEERKAKRRRENLASLGLDTRSTRDSKKARP</sequence>
<reference evidence="3 4" key="1">
    <citation type="submission" date="2020-06" db="EMBL/GenBank/DDBJ databases">
        <title>Schlegella sp. ID0723 isolated from air conditioner.</title>
        <authorList>
            <person name="Kim D.Y."/>
            <person name="Kim D.-U."/>
        </authorList>
    </citation>
    <scope>NUCLEOTIDE SEQUENCE [LARGE SCALE GENOMIC DNA]</scope>
    <source>
        <strain evidence="3 4">ID0723</strain>
    </source>
</reference>
<feature type="compositionally biased region" description="Basic and acidic residues" evidence="1">
    <location>
        <begin position="83"/>
        <end position="93"/>
    </location>
</feature>